<keyword evidence="1" id="KW-0328">Glycosyltransferase</keyword>
<dbReference type="RefSeq" id="WP_377183795.1">
    <property type="nucleotide sequence ID" value="NZ_JBHUPD010000001.1"/>
</dbReference>
<proteinExistence type="predicted"/>
<dbReference type="CDD" id="cd11301">
    <property type="entry name" value="Fut1_Fut2_like"/>
    <property type="match status" value="1"/>
</dbReference>
<dbReference type="Proteomes" id="UP001597557">
    <property type="component" value="Unassembled WGS sequence"/>
</dbReference>
<dbReference type="Pfam" id="PF01531">
    <property type="entry name" value="Glyco_transf_11"/>
    <property type="match status" value="1"/>
</dbReference>
<evidence type="ECO:0000256" key="2">
    <source>
        <dbReference type="ARBA" id="ARBA00022679"/>
    </source>
</evidence>
<protein>
    <submittedName>
        <fullName evidence="3">Alpha-1,2-fucosyltransferase</fullName>
    </submittedName>
</protein>
<comment type="caution">
    <text evidence="3">The sequence shown here is derived from an EMBL/GenBank/DDBJ whole genome shotgun (WGS) entry which is preliminary data.</text>
</comment>
<keyword evidence="4" id="KW-1185">Reference proteome</keyword>
<gene>
    <name evidence="3" type="ORF">ACFS5N_07470</name>
</gene>
<dbReference type="Gene3D" id="3.40.50.11350">
    <property type="match status" value="1"/>
</dbReference>
<keyword evidence="2" id="KW-0808">Transferase</keyword>
<dbReference type="PANTHER" id="PTHR11927">
    <property type="entry name" value="GALACTOSIDE 2-L-FUCOSYLTRANSFERASE"/>
    <property type="match status" value="1"/>
</dbReference>
<evidence type="ECO:0000256" key="1">
    <source>
        <dbReference type="ARBA" id="ARBA00022676"/>
    </source>
</evidence>
<name>A0ABW5YBC8_9SPHI</name>
<evidence type="ECO:0000313" key="3">
    <source>
        <dbReference type="EMBL" id="MFD2872299.1"/>
    </source>
</evidence>
<dbReference type="PANTHER" id="PTHR11927:SF9">
    <property type="entry name" value="L-FUCOSYLTRANSFERASE"/>
    <property type="match status" value="1"/>
</dbReference>
<accession>A0ABW5YBC8</accession>
<reference evidence="4" key="1">
    <citation type="journal article" date="2019" name="Int. J. Syst. Evol. Microbiol.">
        <title>The Global Catalogue of Microorganisms (GCM) 10K type strain sequencing project: providing services to taxonomists for standard genome sequencing and annotation.</title>
        <authorList>
            <consortium name="The Broad Institute Genomics Platform"/>
            <consortium name="The Broad Institute Genome Sequencing Center for Infectious Disease"/>
            <person name="Wu L."/>
            <person name="Ma J."/>
        </authorList>
    </citation>
    <scope>NUCLEOTIDE SEQUENCE [LARGE SCALE GENOMIC DNA]</scope>
    <source>
        <strain evidence="4">KCTC 22437</strain>
    </source>
</reference>
<evidence type="ECO:0000313" key="4">
    <source>
        <dbReference type="Proteomes" id="UP001597557"/>
    </source>
</evidence>
<dbReference type="InterPro" id="IPR002516">
    <property type="entry name" value="Glyco_trans_11"/>
</dbReference>
<sequence>MIIVKLQGGLGNQMFQYATGRALAIKHNVPMFLDQSFLERNNVSRNGFTARKYGLDIFNIVSSRITAQIIDRYFEKNPDSIMINYKELPVSFDKTFRVLPSSVYISGNWQSPKYFANISSDIRQEFTFKYFEFDPDFKLIADEISEKTSVAIHLRRGDYIPEKGSPQIYFICDKSYYFKAMSFIRERFPHAAFFVFSDDIKWSKDHFKFDHFDVNFVYNEKFTDWQEMFLMSKCKHNIMANSTFSWWAAWLNDNNNKVIIAPKNWFNIVPPGFNLNHLYPKEWIRM</sequence>
<organism evidence="3 4">
    <name type="scientific">Mucilaginibacter ximonensis</name>
    <dbReference type="NCBI Taxonomy" id="538021"/>
    <lineage>
        <taxon>Bacteria</taxon>
        <taxon>Pseudomonadati</taxon>
        <taxon>Bacteroidota</taxon>
        <taxon>Sphingobacteriia</taxon>
        <taxon>Sphingobacteriales</taxon>
        <taxon>Sphingobacteriaceae</taxon>
        <taxon>Mucilaginibacter</taxon>
    </lineage>
</organism>
<dbReference type="EMBL" id="JBHUPD010000001">
    <property type="protein sequence ID" value="MFD2872299.1"/>
    <property type="molecule type" value="Genomic_DNA"/>
</dbReference>